<dbReference type="NCBIfam" id="TIGR03344">
    <property type="entry name" value="VI_effect_Hcp1"/>
    <property type="match status" value="1"/>
</dbReference>
<dbReference type="InterPro" id="IPR036624">
    <property type="entry name" value="Hcp1-lik_sf"/>
</dbReference>
<proteinExistence type="predicted"/>
<evidence type="ECO:0000313" key="1">
    <source>
        <dbReference type="EMBL" id="CAH6661412.1"/>
    </source>
</evidence>
<accession>A0ABM9FDW6</accession>
<name>A0ABM9FDW6_9ENTR</name>
<protein>
    <submittedName>
        <fullName evidence="1">Type VI secretion system effector, Hcp1 family</fullName>
    </submittedName>
</protein>
<dbReference type="EMBL" id="CALSBS010000023">
    <property type="protein sequence ID" value="CAH6661412.1"/>
    <property type="molecule type" value="Genomic_DNA"/>
</dbReference>
<gene>
    <name evidence="1" type="ORF">FBBNIHIM_20090</name>
</gene>
<dbReference type="PANTHER" id="PTHR34319:SF7">
    <property type="entry name" value="HNH ENDONUCLEASE DOMAIN-CONTAINING PROTEIN"/>
    <property type="match status" value="1"/>
</dbReference>
<dbReference type="PANTHER" id="PTHR34319">
    <property type="entry name" value="MAJOR EXPORTED PROTEIN"/>
    <property type="match status" value="1"/>
</dbReference>
<dbReference type="Proteomes" id="UP001152651">
    <property type="component" value="Unassembled WGS sequence"/>
</dbReference>
<comment type="caution">
    <text evidence="1">The sequence shown here is derived from an EMBL/GenBank/DDBJ whole genome shotgun (WGS) entry which is preliminary data.</text>
</comment>
<keyword evidence="2" id="KW-1185">Reference proteome</keyword>
<dbReference type="Pfam" id="PF05638">
    <property type="entry name" value="T6SS_HCP"/>
    <property type="match status" value="1"/>
</dbReference>
<organism evidence="1 2">
    <name type="scientific">Pseudocitrobacter vendiensis</name>
    <dbReference type="NCBI Taxonomy" id="2488306"/>
    <lineage>
        <taxon>Bacteria</taxon>
        <taxon>Pseudomonadati</taxon>
        <taxon>Pseudomonadota</taxon>
        <taxon>Gammaproteobacteria</taxon>
        <taxon>Enterobacterales</taxon>
        <taxon>Enterobacteriaceae</taxon>
        <taxon>Pseudocitrobacter</taxon>
    </lineage>
</organism>
<reference evidence="1" key="1">
    <citation type="submission" date="2022-05" db="EMBL/GenBank/DDBJ databases">
        <authorList>
            <person name="Blom J."/>
        </authorList>
    </citation>
    <scope>NUCLEOTIDE SEQUENCE</scope>
    <source>
        <strain evidence="1">Type strain: CPO20170097</strain>
    </source>
</reference>
<dbReference type="InterPro" id="IPR008514">
    <property type="entry name" value="T6SS_Hcp"/>
</dbReference>
<dbReference type="RefSeq" id="WP_253898924.1">
    <property type="nucleotide sequence ID" value="NZ_CALSBS010000023.1"/>
</dbReference>
<sequence>MANLIYASIRGKKQGLISAGCGTFESIGNKYQSTHCDEIFVLQLEHSLSRIDNTIHHPIKFFKPIDKSSPLLGMAISENEELSVVFNFYRTYKGGGVELFYTVSINGAHISNISSCYPHVLNYAGNQPEEVVTVVYKDITWKHHGAGSEGYSLWEDRIF</sequence>
<evidence type="ECO:0000313" key="2">
    <source>
        <dbReference type="Proteomes" id="UP001152651"/>
    </source>
</evidence>
<dbReference type="Gene3D" id="2.30.110.20">
    <property type="entry name" value="Hcp1-like"/>
    <property type="match status" value="1"/>
</dbReference>
<dbReference type="SUPFAM" id="SSF141452">
    <property type="entry name" value="Hcp1-like"/>
    <property type="match status" value="1"/>
</dbReference>
<dbReference type="InterPro" id="IPR052947">
    <property type="entry name" value="T6SS_Hcp1_domain"/>
</dbReference>